<comment type="subcellular location">
    <subcellularLocation>
        <location evidence="1">Nucleus</location>
    </subcellularLocation>
</comment>
<dbReference type="GO" id="GO:0005634">
    <property type="term" value="C:nucleus"/>
    <property type="evidence" value="ECO:0007669"/>
    <property type="project" value="UniProtKB-SubCell"/>
</dbReference>
<dbReference type="Pfam" id="PF05793">
    <property type="entry name" value="TFIIF_alpha"/>
    <property type="match status" value="1"/>
</dbReference>
<keyword evidence="1" id="KW-0805">Transcription regulation</keyword>
<keyword evidence="1" id="KW-0539">Nucleus</keyword>
<evidence type="ECO:0000313" key="3">
    <source>
        <dbReference type="EMBL" id="KAK9534926.1"/>
    </source>
</evidence>
<comment type="caution">
    <text evidence="3">The sequence shown here is derived from an EMBL/GenBank/DDBJ whole genome shotgun (WGS) entry which is preliminary data.</text>
</comment>
<accession>A0AAW1FKV2</accession>
<proteinExistence type="inferred from homology"/>
<comment type="function">
    <text evidence="1">TFIIF is a general transcription initiation factor that binds to RNA polymerase II and helps to recruit it to the initiation complex in collaboration with TFIIB. It promotes transcription elongation.</text>
</comment>
<evidence type="ECO:0000256" key="2">
    <source>
        <dbReference type="SAM" id="MobiDB-lite"/>
    </source>
</evidence>
<dbReference type="GO" id="GO:0032968">
    <property type="term" value="P:positive regulation of transcription elongation by RNA polymerase II"/>
    <property type="evidence" value="ECO:0007669"/>
    <property type="project" value="InterPro"/>
</dbReference>
<feature type="region of interest" description="Disordered" evidence="2">
    <location>
        <begin position="1"/>
        <end position="32"/>
    </location>
</feature>
<dbReference type="SUPFAM" id="SSF46785">
    <property type="entry name" value="Winged helix' DNA-binding domain"/>
    <property type="match status" value="1"/>
</dbReference>
<protein>
    <recommendedName>
        <fullName evidence="1">Transcription initiation factor IIF subunit alpha</fullName>
    </recommendedName>
</protein>
<dbReference type="Gene3D" id="1.10.10.10">
    <property type="entry name" value="Winged helix-like DNA-binding domain superfamily/Winged helix DNA-binding domain"/>
    <property type="match status" value="1"/>
</dbReference>
<sequence>MEPSSQSPAPSGKSTPQPPSGKSTPSSSDVQLTEEAVQRYLIRKPMTTKDLLKKFQTKRTGLWGLRGSVSVLKHAVL</sequence>
<dbReference type="GO" id="GO:0006367">
    <property type="term" value="P:transcription initiation at RNA polymerase II promoter"/>
    <property type="evidence" value="ECO:0007669"/>
    <property type="project" value="InterPro"/>
</dbReference>
<name>A0AAW1FKV2_ZOAVI</name>
<keyword evidence="1" id="KW-0238">DNA-binding</keyword>
<comment type="similarity">
    <text evidence="1">Belongs to the TFIIF alpha subunit family.</text>
</comment>
<dbReference type="EMBL" id="JBCEZU010000056">
    <property type="protein sequence ID" value="KAK9534926.1"/>
    <property type="molecule type" value="Genomic_DNA"/>
</dbReference>
<keyword evidence="1" id="KW-0804">Transcription</keyword>
<gene>
    <name evidence="3" type="ORF">VZT92_007340</name>
</gene>
<evidence type="ECO:0000256" key="1">
    <source>
        <dbReference type="RuleBase" id="RU366044"/>
    </source>
</evidence>
<dbReference type="InterPro" id="IPR036388">
    <property type="entry name" value="WH-like_DNA-bd_sf"/>
</dbReference>
<dbReference type="GO" id="GO:0003677">
    <property type="term" value="F:DNA binding"/>
    <property type="evidence" value="ECO:0007669"/>
    <property type="project" value="UniProtKB-KW"/>
</dbReference>
<dbReference type="AlphaFoldDB" id="A0AAW1FKV2"/>
<reference evidence="3 4" key="1">
    <citation type="journal article" date="2024" name="Genome Biol. Evol.">
        <title>Chromosome-level genome assembly of the viviparous eelpout Zoarces viviparus.</title>
        <authorList>
            <person name="Fuhrmann N."/>
            <person name="Brasseur M.V."/>
            <person name="Bakowski C.E."/>
            <person name="Podsiadlowski L."/>
            <person name="Prost S."/>
            <person name="Krehenwinkel H."/>
            <person name="Mayer C."/>
        </authorList>
    </citation>
    <scope>NUCLEOTIDE SEQUENCE [LARGE SCALE GENOMIC DNA]</scope>
    <source>
        <strain evidence="3">NO-MEL_2022_Ind0_liver</strain>
    </source>
</reference>
<keyword evidence="4" id="KW-1185">Reference proteome</keyword>
<evidence type="ECO:0000313" key="4">
    <source>
        <dbReference type="Proteomes" id="UP001488805"/>
    </source>
</evidence>
<dbReference type="InterPro" id="IPR036390">
    <property type="entry name" value="WH_DNA-bd_sf"/>
</dbReference>
<organism evidence="3 4">
    <name type="scientific">Zoarces viviparus</name>
    <name type="common">Viviparous eelpout</name>
    <name type="synonym">Blennius viviparus</name>
    <dbReference type="NCBI Taxonomy" id="48416"/>
    <lineage>
        <taxon>Eukaryota</taxon>
        <taxon>Metazoa</taxon>
        <taxon>Chordata</taxon>
        <taxon>Craniata</taxon>
        <taxon>Vertebrata</taxon>
        <taxon>Euteleostomi</taxon>
        <taxon>Actinopterygii</taxon>
        <taxon>Neopterygii</taxon>
        <taxon>Teleostei</taxon>
        <taxon>Neoteleostei</taxon>
        <taxon>Acanthomorphata</taxon>
        <taxon>Eupercaria</taxon>
        <taxon>Perciformes</taxon>
        <taxon>Cottioidei</taxon>
        <taxon>Zoarcales</taxon>
        <taxon>Zoarcidae</taxon>
        <taxon>Zoarcinae</taxon>
        <taxon>Zoarces</taxon>
    </lineage>
</organism>
<dbReference type="Proteomes" id="UP001488805">
    <property type="component" value="Unassembled WGS sequence"/>
</dbReference>
<dbReference type="InterPro" id="IPR008851">
    <property type="entry name" value="TFIIF-alpha"/>
</dbReference>
<feature type="compositionally biased region" description="Polar residues" evidence="2">
    <location>
        <begin position="1"/>
        <end position="31"/>
    </location>
</feature>